<feature type="region of interest" description="Disordered" evidence="1">
    <location>
        <begin position="126"/>
        <end position="191"/>
    </location>
</feature>
<reference evidence="2 3" key="1">
    <citation type="submission" date="2022-01" db="EMBL/GenBank/DDBJ databases">
        <title>A chromosomal length assembly of Cordylochernes scorpioides.</title>
        <authorList>
            <person name="Zeh D."/>
            <person name="Zeh J."/>
        </authorList>
    </citation>
    <scope>NUCLEOTIDE SEQUENCE [LARGE SCALE GENOMIC DNA]</scope>
    <source>
        <strain evidence="2">IN4F17</strain>
        <tissue evidence="2">Whole Body</tissue>
    </source>
</reference>
<keyword evidence="3" id="KW-1185">Reference proteome</keyword>
<gene>
    <name evidence="2" type="ORF">LAZ67_10001977</name>
</gene>
<organism evidence="2 3">
    <name type="scientific">Cordylochernes scorpioides</name>
    <dbReference type="NCBI Taxonomy" id="51811"/>
    <lineage>
        <taxon>Eukaryota</taxon>
        <taxon>Metazoa</taxon>
        <taxon>Ecdysozoa</taxon>
        <taxon>Arthropoda</taxon>
        <taxon>Chelicerata</taxon>
        <taxon>Arachnida</taxon>
        <taxon>Pseudoscorpiones</taxon>
        <taxon>Cheliferoidea</taxon>
        <taxon>Chernetidae</taxon>
        <taxon>Cordylochernes</taxon>
    </lineage>
</organism>
<accession>A0ABY6KWC0</accession>
<evidence type="ECO:0000313" key="3">
    <source>
        <dbReference type="Proteomes" id="UP001235939"/>
    </source>
</evidence>
<evidence type="ECO:0000313" key="2">
    <source>
        <dbReference type="EMBL" id="UYV73152.1"/>
    </source>
</evidence>
<sequence>MFGFRDSLEAEKMYTKNLQLMPSTATNPENEDKVGDLIRHDRRITIRELLIEHLCYRKICSKWVPMKLTHDQRGQRDLYDTQKDTFSNIVTGDGTWEYLYDPETKAQSLEWYTSREIKTYPVLTMSQRETSRGPSRGDTLGWRSGGRKKETGGSTLKNENKVTAVHSEEALAKEGTGVSRERNPSGYLLLA</sequence>
<dbReference type="EMBL" id="CP092872">
    <property type="protein sequence ID" value="UYV73152.1"/>
    <property type="molecule type" value="Genomic_DNA"/>
</dbReference>
<protein>
    <submittedName>
        <fullName evidence="2">Uncharacterized protein</fullName>
    </submittedName>
</protein>
<proteinExistence type="predicted"/>
<name>A0ABY6KWC0_9ARAC</name>
<evidence type="ECO:0000256" key="1">
    <source>
        <dbReference type="SAM" id="MobiDB-lite"/>
    </source>
</evidence>
<dbReference type="Proteomes" id="UP001235939">
    <property type="component" value="Chromosome 10"/>
</dbReference>